<dbReference type="SMART" id="SM01190">
    <property type="entry name" value="EMP24_GP25L"/>
    <property type="match status" value="1"/>
</dbReference>
<dbReference type="GO" id="GO:0012505">
    <property type="term" value="C:endomembrane system"/>
    <property type="evidence" value="ECO:0007669"/>
    <property type="project" value="UniProtKB-SubCell"/>
</dbReference>
<dbReference type="PANTHER" id="PTHR22811">
    <property type="entry name" value="TRANSMEMBRANE EMP24 DOMAIN-CONTAINING PROTEIN"/>
    <property type="match status" value="1"/>
</dbReference>
<evidence type="ECO:0000256" key="5">
    <source>
        <dbReference type="ARBA" id="ARBA00022989"/>
    </source>
</evidence>
<reference evidence="12 13" key="1">
    <citation type="journal article" date="2023" name="BMC Biol.">
        <title>The compact genome of the sponge Oopsacas minuta (Hexactinellida) is lacking key metazoan core genes.</title>
        <authorList>
            <person name="Santini S."/>
            <person name="Schenkelaars Q."/>
            <person name="Jourda C."/>
            <person name="Duchesne M."/>
            <person name="Belahbib H."/>
            <person name="Rocher C."/>
            <person name="Selva M."/>
            <person name="Riesgo A."/>
            <person name="Vervoort M."/>
            <person name="Leys S.P."/>
            <person name="Kodjabachian L."/>
            <person name="Le Bivic A."/>
            <person name="Borchiellini C."/>
            <person name="Claverie J.M."/>
            <person name="Renard E."/>
        </authorList>
    </citation>
    <scope>NUCLEOTIDE SEQUENCE [LARGE SCALE GENOMIC DNA]</scope>
    <source>
        <strain evidence="12">SPO-2</strain>
    </source>
</reference>
<dbReference type="PROSITE" id="PS50866">
    <property type="entry name" value="GOLD"/>
    <property type="match status" value="1"/>
</dbReference>
<dbReference type="Proteomes" id="UP001165289">
    <property type="component" value="Unassembled WGS sequence"/>
</dbReference>
<comment type="caution">
    <text evidence="12">The sequence shown here is derived from an EMBL/GenBank/DDBJ whole genome shotgun (WGS) entry which is preliminary data.</text>
</comment>
<evidence type="ECO:0000313" key="13">
    <source>
        <dbReference type="Proteomes" id="UP001165289"/>
    </source>
</evidence>
<protein>
    <submittedName>
        <fullName evidence="12">Transmembrane emp24 domain-containing protein 5-like</fullName>
    </submittedName>
</protein>
<evidence type="ECO:0000256" key="9">
    <source>
        <dbReference type="SAM" id="Phobius"/>
    </source>
</evidence>
<evidence type="ECO:0000256" key="8">
    <source>
        <dbReference type="RuleBase" id="RU003827"/>
    </source>
</evidence>
<comment type="similarity">
    <text evidence="2 8">Belongs to the EMP24/GP25L family.</text>
</comment>
<keyword evidence="13" id="KW-1185">Reference proteome</keyword>
<keyword evidence="5 9" id="KW-1133">Transmembrane helix</keyword>
<comment type="subcellular location">
    <subcellularLocation>
        <location evidence="7">Endomembrane system</location>
        <topology evidence="7">Single-pass membrane protein</topology>
    </subcellularLocation>
    <subcellularLocation>
        <location evidence="1 8">Membrane</location>
        <topology evidence="1 8">Single-pass type I membrane protein</topology>
    </subcellularLocation>
</comment>
<gene>
    <name evidence="12" type="ORF">LOD99_11716</name>
</gene>
<name>A0AAV7JKA3_9METZ</name>
<evidence type="ECO:0000256" key="3">
    <source>
        <dbReference type="ARBA" id="ARBA00022692"/>
    </source>
</evidence>
<evidence type="ECO:0000313" key="12">
    <source>
        <dbReference type="EMBL" id="KAI6649350.1"/>
    </source>
</evidence>
<keyword evidence="6 9" id="KW-0472">Membrane</keyword>
<dbReference type="EMBL" id="JAKMXF010000321">
    <property type="protein sequence ID" value="KAI6649350.1"/>
    <property type="molecule type" value="Genomic_DNA"/>
</dbReference>
<dbReference type="Pfam" id="PF01105">
    <property type="entry name" value="EMP24_GP25L"/>
    <property type="match status" value="1"/>
</dbReference>
<dbReference type="GO" id="GO:0016020">
    <property type="term" value="C:membrane"/>
    <property type="evidence" value="ECO:0007669"/>
    <property type="project" value="UniProtKB-SubCell"/>
</dbReference>
<dbReference type="SUPFAM" id="SSF101576">
    <property type="entry name" value="Supernatant protein factor (SPF), C-terminal domain"/>
    <property type="match status" value="1"/>
</dbReference>
<evidence type="ECO:0000256" key="10">
    <source>
        <dbReference type="SAM" id="SignalP"/>
    </source>
</evidence>
<feature type="signal peptide" evidence="10">
    <location>
        <begin position="1"/>
        <end position="21"/>
    </location>
</feature>
<feature type="chain" id="PRO_5043596980" evidence="10">
    <location>
        <begin position="22"/>
        <end position="218"/>
    </location>
</feature>
<evidence type="ECO:0000256" key="4">
    <source>
        <dbReference type="ARBA" id="ARBA00022729"/>
    </source>
</evidence>
<keyword evidence="4 10" id="KW-0732">Signal</keyword>
<evidence type="ECO:0000256" key="7">
    <source>
        <dbReference type="ARBA" id="ARBA00037847"/>
    </source>
</evidence>
<feature type="transmembrane region" description="Helical" evidence="9">
    <location>
        <begin position="186"/>
        <end position="210"/>
    </location>
</feature>
<evidence type="ECO:0000256" key="6">
    <source>
        <dbReference type="ARBA" id="ARBA00023136"/>
    </source>
</evidence>
<dbReference type="InterPro" id="IPR009038">
    <property type="entry name" value="GOLD_dom"/>
</dbReference>
<organism evidence="12 13">
    <name type="scientific">Oopsacas minuta</name>
    <dbReference type="NCBI Taxonomy" id="111878"/>
    <lineage>
        <taxon>Eukaryota</taxon>
        <taxon>Metazoa</taxon>
        <taxon>Porifera</taxon>
        <taxon>Hexactinellida</taxon>
        <taxon>Hexasterophora</taxon>
        <taxon>Lyssacinosida</taxon>
        <taxon>Leucopsacidae</taxon>
        <taxon>Oopsacas</taxon>
    </lineage>
</organism>
<evidence type="ECO:0000256" key="1">
    <source>
        <dbReference type="ARBA" id="ARBA00004479"/>
    </source>
</evidence>
<evidence type="ECO:0000256" key="2">
    <source>
        <dbReference type="ARBA" id="ARBA00007104"/>
    </source>
</evidence>
<dbReference type="InterPro" id="IPR015720">
    <property type="entry name" value="Emp24-like"/>
</dbReference>
<feature type="domain" description="GOLD" evidence="11">
    <location>
        <begin position="35"/>
        <end position="117"/>
    </location>
</feature>
<dbReference type="InterPro" id="IPR036598">
    <property type="entry name" value="GOLD_dom_sf"/>
</dbReference>
<accession>A0AAV7JKA3</accession>
<dbReference type="AlphaFoldDB" id="A0AAV7JKA3"/>
<proteinExistence type="inferred from homology"/>
<evidence type="ECO:0000259" key="11">
    <source>
        <dbReference type="PROSITE" id="PS50866"/>
    </source>
</evidence>
<keyword evidence="3 8" id="KW-0812">Transmembrane</keyword>
<sequence>MNKKINIFLLLISFMVNCVLSKSYTFTVKISARDSLCLYQPMTEGNYMEVDFQVIEGGALDIDCHIKSSNLRSFKSFNRLSEGYHTFVADKTGDYAVCLDNTHSTLVAKLVYLILETNAEDELEDLNLSEETISNYELDGQVENIETKLRNIGHALNLIITQQRHFRGREARHRKTAESNYTRVNYFSIAQIIVLIIIAGVQVGMVRVFFRERKGQRI</sequence>